<protein>
    <submittedName>
        <fullName evidence="2">Putative conserved secreted protein</fullName>
    </submittedName>
</protein>
<reference evidence="3" key="1">
    <citation type="submission" date="2019-09" db="EMBL/GenBank/DDBJ databases">
        <title>Organ-specific transcriptomic study of the physiology of the cattle tick, Rhipicephalus microplus.</title>
        <authorList>
            <person name="Tirloni L."/>
            <person name="Braz G."/>
            <person name="Gandara A.C.P."/>
            <person name="Sabadin G.A."/>
            <person name="da Silva R.M."/>
            <person name="Guizzo M.G."/>
            <person name="Machado J.A."/>
            <person name="Costa E.P."/>
            <person name="Gomes H.F."/>
            <person name="Moraes J."/>
            <person name="Mota M.B.S."/>
            <person name="Mesquita R.D."/>
            <person name="Alvarenga P.H."/>
            <person name="Alves F."/>
            <person name="Seixas A."/>
            <person name="da Fonseca R.N."/>
            <person name="Fogaca A."/>
            <person name="Logullo C."/>
            <person name="Tanaka A."/>
            <person name="Daffre S."/>
            <person name="Termignoni C."/>
            <person name="Vaz I.S.Jr."/>
            <person name="Oliveira P.L."/>
            <person name="Ribeiro J.M."/>
        </authorList>
    </citation>
    <scope>NUCLEOTIDE SEQUENCE</scope>
    <source>
        <strain evidence="3">Porto Alegre</strain>
    </source>
</reference>
<feature type="signal peptide" evidence="1">
    <location>
        <begin position="1"/>
        <end position="28"/>
    </location>
</feature>
<dbReference type="AlphaFoldDB" id="A0A6G5A811"/>
<accession>A0A6G5A811</accession>
<dbReference type="EMBL" id="GHWJ01007933">
    <property type="protein sequence ID" value="NOV40670.1"/>
    <property type="molecule type" value="Transcribed_RNA"/>
</dbReference>
<evidence type="ECO:0000313" key="3">
    <source>
        <dbReference type="EMBL" id="NOV40670.1"/>
    </source>
</evidence>
<evidence type="ECO:0000313" key="2">
    <source>
        <dbReference type="EMBL" id="NIE46167.1"/>
    </source>
</evidence>
<feature type="chain" id="PRO_5036385227" evidence="1">
    <location>
        <begin position="29"/>
        <end position="138"/>
    </location>
</feature>
<dbReference type="EMBL" id="GIKN01003894">
    <property type="protein sequence ID" value="NIE46167.1"/>
    <property type="molecule type" value="Transcribed_RNA"/>
</dbReference>
<name>A0A6G5A811_RHIMP</name>
<reference evidence="2" key="2">
    <citation type="submission" date="2020-03" db="EMBL/GenBank/DDBJ databases">
        <title>A transcriptome and proteome of the tick Rhipicephalus microplus shaped by the genetic composition of its hosts and developmental stage.</title>
        <authorList>
            <person name="Garcia G.R."/>
            <person name="Ribeiro J.M.C."/>
            <person name="Maruyama S.R."/>
            <person name="Gardinasse L.G."/>
            <person name="Nelson K."/>
            <person name="Ferreira B.R."/>
            <person name="Andrade T.G."/>
            <person name="Santos I.K.F.M."/>
        </authorList>
    </citation>
    <scope>NUCLEOTIDE SEQUENCE</scope>
    <source>
        <strain evidence="2">NSGR</strain>
        <tissue evidence="2">Salivary glands</tissue>
    </source>
</reference>
<evidence type="ECO:0000256" key="1">
    <source>
        <dbReference type="SAM" id="SignalP"/>
    </source>
</evidence>
<organism evidence="2">
    <name type="scientific">Rhipicephalus microplus</name>
    <name type="common">Cattle tick</name>
    <name type="synonym">Boophilus microplus</name>
    <dbReference type="NCBI Taxonomy" id="6941"/>
    <lineage>
        <taxon>Eukaryota</taxon>
        <taxon>Metazoa</taxon>
        <taxon>Ecdysozoa</taxon>
        <taxon>Arthropoda</taxon>
        <taxon>Chelicerata</taxon>
        <taxon>Arachnida</taxon>
        <taxon>Acari</taxon>
        <taxon>Parasitiformes</taxon>
        <taxon>Ixodida</taxon>
        <taxon>Ixodoidea</taxon>
        <taxon>Ixodidae</taxon>
        <taxon>Rhipicephalinae</taxon>
        <taxon>Rhipicephalus</taxon>
        <taxon>Boophilus</taxon>
    </lineage>
</organism>
<sequence length="138" mass="14942">MTYGKRTQAAFLTCTAVLLLSTGRATVAATFPSGYFYPRAYLSSPAQQTASPSTQHQFYAASSPIAASGSSKSGTTYVIRSLREGEIIKPEQTTMSGGFDGYASSPVLSAAFPNYERNFNFIRPYLSGPVMAPWQYIH</sequence>
<keyword evidence="1" id="KW-0732">Signal</keyword>
<proteinExistence type="predicted"/>